<evidence type="ECO:0000313" key="3">
    <source>
        <dbReference type="EMBL" id="MEI2680682.1"/>
    </source>
</evidence>
<dbReference type="Proteomes" id="UP001306592">
    <property type="component" value="Unassembled WGS sequence"/>
</dbReference>
<accession>A0ABU8DAZ1</accession>
<comment type="caution">
    <text evidence="3">The sequence shown here is derived from an EMBL/GenBank/DDBJ whole genome shotgun (WGS) entry which is preliminary data.</text>
</comment>
<dbReference type="RefSeq" id="WP_048916490.1">
    <property type="nucleotide sequence ID" value="NZ_CAKKMT010000003.1"/>
</dbReference>
<protein>
    <submittedName>
        <fullName evidence="3">TfoX/Sxy family DNA transformation protein</fullName>
    </submittedName>
</protein>
<dbReference type="Pfam" id="PF04993">
    <property type="entry name" value="TfoX_N"/>
    <property type="match status" value="1"/>
</dbReference>
<dbReference type="InterPro" id="IPR026256">
    <property type="entry name" value="TfoX-like_gammaprotbact"/>
</dbReference>
<name>A0ABU8DAZ1_ERWAP</name>
<sequence>MTSSKRKIEEAKQRLQLLGEVESRTQFGGYCLTVEKTVFAVVADGELYLRACEQVRPYIVERKMEPLNLKKRGVPVALHYYRVDSDLWSDSDQLVALSRLCLLGARTQQLEKQKKRRLKDLPNLGVRMEMLLHQVGINNIETLKQKGAKRSWLLLRTCNSNLGLTVLYALQGAIVGRHYEALPQEMKEELRMWFHRNAQREAKRARERNQGLR</sequence>
<evidence type="ECO:0000259" key="2">
    <source>
        <dbReference type="Pfam" id="PF04994"/>
    </source>
</evidence>
<dbReference type="PANTHER" id="PTHR36121">
    <property type="entry name" value="PROTEIN SXY"/>
    <property type="match status" value="1"/>
</dbReference>
<reference evidence="3 4" key="1">
    <citation type="submission" date="2024-02" db="EMBL/GenBank/DDBJ databases">
        <title>First report Erwinia aphidicola in onion in Chile.</title>
        <authorList>
            <person name="Valenzuela M."/>
            <person name="Pena M."/>
            <person name="Dutta B."/>
        </authorList>
    </citation>
    <scope>NUCLEOTIDE SEQUENCE [LARGE SCALE GENOMIC DNA]</scope>
    <source>
        <strain evidence="3 4">QCJ3A</strain>
    </source>
</reference>
<dbReference type="GeneID" id="89475439"/>
<dbReference type="InterPro" id="IPR007076">
    <property type="entry name" value="TfoX_N"/>
</dbReference>
<proteinExistence type="predicted"/>
<evidence type="ECO:0000259" key="1">
    <source>
        <dbReference type="Pfam" id="PF04993"/>
    </source>
</evidence>
<dbReference type="Pfam" id="PF04994">
    <property type="entry name" value="TfoX_C"/>
    <property type="match status" value="1"/>
</dbReference>
<dbReference type="InterPro" id="IPR047525">
    <property type="entry name" value="TfoX-like"/>
</dbReference>
<dbReference type="SUPFAM" id="SSF159894">
    <property type="entry name" value="YgaC/TfoX-N like"/>
    <property type="match status" value="1"/>
</dbReference>
<dbReference type="Gene3D" id="1.10.150.20">
    <property type="entry name" value="5' to 3' exonuclease, C-terminal subdomain"/>
    <property type="match status" value="1"/>
</dbReference>
<gene>
    <name evidence="3" type="ORF">V8N49_03265</name>
</gene>
<dbReference type="InterPro" id="IPR007077">
    <property type="entry name" value="TfoX_C"/>
</dbReference>
<feature type="domain" description="TfoX N-terminal" evidence="1">
    <location>
        <begin position="14"/>
        <end position="102"/>
    </location>
</feature>
<keyword evidence="4" id="KW-1185">Reference proteome</keyword>
<evidence type="ECO:0000313" key="4">
    <source>
        <dbReference type="Proteomes" id="UP001306592"/>
    </source>
</evidence>
<feature type="domain" description="TfoX C-terminal" evidence="2">
    <location>
        <begin position="115"/>
        <end position="193"/>
    </location>
</feature>
<dbReference type="EMBL" id="JBANEI010000001">
    <property type="protein sequence ID" value="MEI2680682.1"/>
    <property type="molecule type" value="Genomic_DNA"/>
</dbReference>
<dbReference type="PANTHER" id="PTHR36121:SF1">
    <property type="entry name" value="PROTEIN SXY"/>
    <property type="match status" value="1"/>
</dbReference>
<dbReference type="Gene3D" id="3.30.1460.30">
    <property type="entry name" value="YgaC/TfoX-N like chaperone"/>
    <property type="match status" value="1"/>
</dbReference>
<organism evidence="3 4">
    <name type="scientific">Erwinia aphidicola</name>
    <dbReference type="NCBI Taxonomy" id="68334"/>
    <lineage>
        <taxon>Bacteria</taxon>
        <taxon>Pseudomonadati</taxon>
        <taxon>Pseudomonadota</taxon>
        <taxon>Gammaproteobacteria</taxon>
        <taxon>Enterobacterales</taxon>
        <taxon>Erwiniaceae</taxon>
        <taxon>Erwinia</taxon>
    </lineage>
</organism>
<dbReference type="PIRSF" id="PIRSF028788">
    <property type="entry name" value="TfoX_Sxy"/>
    <property type="match status" value="1"/>
</dbReference>